<dbReference type="Pfam" id="PF01486">
    <property type="entry name" value="K-box"/>
    <property type="match status" value="1"/>
</dbReference>
<reference evidence="2 3" key="1">
    <citation type="submission" date="2024-02" db="EMBL/GenBank/DDBJ databases">
        <authorList>
            <person name="Vignale AGUSTIN F."/>
            <person name="Sosa J E."/>
            <person name="Modenutti C."/>
        </authorList>
    </citation>
    <scope>NUCLEOTIDE SEQUENCE [LARGE SCALE GENOMIC DNA]</scope>
</reference>
<accession>A0ABC8S0U5</accession>
<protein>
    <recommendedName>
        <fullName evidence="1">K-box domain-containing protein</fullName>
    </recommendedName>
</protein>
<name>A0ABC8S0U5_9AQUA</name>
<comment type="caution">
    <text evidence="2">The sequence shown here is derived from an EMBL/GenBank/DDBJ whole genome shotgun (WGS) entry which is preliminary data.</text>
</comment>
<evidence type="ECO:0000313" key="3">
    <source>
        <dbReference type="Proteomes" id="UP001642360"/>
    </source>
</evidence>
<gene>
    <name evidence="2" type="ORF">ILEXP_LOCUS15860</name>
</gene>
<dbReference type="PROSITE" id="PS51297">
    <property type="entry name" value="K_BOX"/>
    <property type="match status" value="1"/>
</dbReference>
<keyword evidence="3" id="KW-1185">Reference proteome</keyword>
<organism evidence="2 3">
    <name type="scientific">Ilex paraguariensis</name>
    <name type="common">yerba mate</name>
    <dbReference type="NCBI Taxonomy" id="185542"/>
    <lineage>
        <taxon>Eukaryota</taxon>
        <taxon>Viridiplantae</taxon>
        <taxon>Streptophyta</taxon>
        <taxon>Embryophyta</taxon>
        <taxon>Tracheophyta</taxon>
        <taxon>Spermatophyta</taxon>
        <taxon>Magnoliopsida</taxon>
        <taxon>eudicotyledons</taxon>
        <taxon>Gunneridae</taxon>
        <taxon>Pentapetalae</taxon>
        <taxon>asterids</taxon>
        <taxon>campanulids</taxon>
        <taxon>Aquifoliales</taxon>
        <taxon>Aquifoliaceae</taxon>
        <taxon>Ilex</taxon>
    </lineage>
</organism>
<dbReference type="AlphaFoldDB" id="A0ABC8S0U5"/>
<evidence type="ECO:0000259" key="1">
    <source>
        <dbReference type="PROSITE" id="PS51297"/>
    </source>
</evidence>
<dbReference type="EMBL" id="CAUOFW020001724">
    <property type="protein sequence ID" value="CAK9147927.1"/>
    <property type="molecule type" value="Genomic_DNA"/>
</dbReference>
<feature type="domain" description="K-box" evidence="1">
    <location>
        <begin position="32"/>
        <end position="129"/>
    </location>
</feature>
<evidence type="ECO:0000313" key="2">
    <source>
        <dbReference type="EMBL" id="CAK9147927.1"/>
    </source>
</evidence>
<proteinExistence type="predicted"/>
<dbReference type="InterPro" id="IPR002487">
    <property type="entry name" value="TF_Kbox"/>
</dbReference>
<sequence length="216" mass="24142">MGTQSESSFFLLPCLQNISSDVPLLNACAHLKQNSYHEYLKLKARVDVLQQSQRNLLGEDLGPLNTKDLERLEHQLEKSLKQIRSTKTQGILDQLAELQRREKMLAESNSALRRMTQGILDQLAELQRREKMLAESNSALRRMLEANAADIAHGISWEAGGHTIPCNLLPQSEGFYQPLGLNSTLHSGYNHVGSDDEINVAASSHNINGFIPGWML</sequence>
<dbReference type="Proteomes" id="UP001642360">
    <property type="component" value="Unassembled WGS sequence"/>
</dbReference>